<dbReference type="SUPFAM" id="SSF47413">
    <property type="entry name" value="lambda repressor-like DNA-binding domains"/>
    <property type="match status" value="1"/>
</dbReference>
<dbReference type="AlphaFoldDB" id="A0A4S2E883"/>
<dbReference type="InterPro" id="IPR036286">
    <property type="entry name" value="LexA/Signal_pep-like_sf"/>
</dbReference>
<dbReference type="CDD" id="cd06529">
    <property type="entry name" value="S24_LexA-like"/>
    <property type="match status" value="1"/>
</dbReference>
<dbReference type="Pfam" id="PF01381">
    <property type="entry name" value="HTH_3"/>
    <property type="match status" value="1"/>
</dbReference>
<evidence type="ECO:0000259" key="1">
    <source>
        <dbReference type="PROSITE" id="PS50943"/>
    </source>
</evidence>
<dbReference type="InterPro" id="IPR015927">
    <property type="entry name" value="Peptidase_S24_S26A/B/C"/>
</dbReference>
<dbReference type="GO" id="GO:0003677">
    <property type="term" value="F:DNA binding"/>
    <property type="evidence" value="ECO:0007669"/>
    <property type="project" value="InterPro"/>
</dbReference>
<dbReference type="InterPro" id="IPR050077">
    <property type="entry name" value="LexA_repressor"/>
</dbReference>
<proteinExistence type="predicted"/>
<dbReference type="RefSeq" id="WP_135942523.1">
    <property type="nucleotide sequence ID" value="NZ_SRYK01000110.1"/>
</dbReference>
<dbReference type="EMBL" id="SRYK01000110">
    <property type="protein sequence ID" value="TGY51638.1"/>
    <property type="molecule type" value="Genomic_DNA"/>
</dbReference>
<name>A0A4S2E883_9LACO</name>
<dbReference type="PANTHER" id="PTHR33516:SF2">
    <property type="entry name" value="LEXA REPRESSOR-RELATED"/>
    <property type="match status" value="1"/>
</dbReference>
<gene>
    <name evidence="2" type="ORF">E5340_11310</name>
</gene>
<dbReference type="Proteomes" id="UP000306855">
    <property type="component" value="Unassembled WGS sequence"/>
</dbReference>
<dbReference type="Gene3D" id="2.10.109.10">
    <property type="entry name" value="Umud Fragment, subunit A"/>
    <property type="match status" value="1"/>
</dbReference>
<reference evidence="2 3" key="1">
    <citation type="submission" date="2019-04" db="EMBL/GenBank/DDBJ databases">
        <title>Microbes associate with the intestines of laboratory mice.</title>
        <authorList>
            <person name="Navarre W."/>
            <person name="Wong E."/>
            <person name="Huang K."/>
            <person name="Tropini C."/>
            <person name="Ng K."/>
            <person name="Yu B."/>
        </authorList>
    </citation>
    <scope>NUCLEOTIDE SEQUENCE [LARGE SCALE GENOMIC DNA]</scope>
    <source>
        <strain evidence="2 3">NM26_J9</strain>
    </source>
</reference>
<feature type="domain" description="HTH cro/C1-type" evidence="1">
    <location>
        <begin position="11"/>
        <end position="65"/>
    </location>
</feature>
<dbReference type="Gene3D" id="1.10.260.40">
    <property type="entry name" value="lambda repressor-like DNA-binding domains"/>
    <property type="match status" value="1"/>
</dbReference>
<dbReference type="PROSITE" id="PS50943">
    <property type="entry name" value="HTH_CROC1"/>
    <property type="match status" value="1"/>
</dbReference>
<dbReference type="InterPro" id="IPR001387">
    <property type="entry name" value="Cro/C1-type_HTH"/>
</dbReference>
<accession>A0A4S2E883</accession>
<dbReference type="InterPro" id="IPR039418">
    <property type="entry name" value="LexA-like"/>
</dbReference>
<dbReference type="Pfam" id="PF00717">
    <property type="entry name" value="Peptidase_S24"/>
    <property type="match status" value="1"/>
</dbReference>
<protein>
    <submittedName>
        <fullName evidence="2">XRE family transcriptional regulator</fullName>
    </submittedName>
</protein>
<dbReference type="SUPFAM" id="SSF51306">
    <property type="entry name" value="LexA/Signal peptidase"/>
    <property type="match status" value="1"/>
</dbReference>
<dbReference type="CDD" id="cd00093">
    <property type="entry name" value="HTH_XRE"/>
    <property type="match status" value="1"/>
</dbReference>
<evidence type="ECO:0000313" key="2">
    <source>
        <dbReference type="EMBL" id="TGY51638.1"/>
    </source>
</evidence>
<comment type="caution">
    <text evidence="2">The sequence shown here is derived from an EMBL/GenBank/DDBJ whole genome shotgun (WGS) entry which is preliminary data.</text>
</comment>
<dbReference type="InterPro" id="IPR010982">
    <property type="entry name" value="Lambda_DNA-bd_dom_sf"/>
</dbReference>
<evidence type="ECO:0000313" key="3">
    <source>
        <dbReference type="Proteomes" id="UP000306855"/>
    </source>
</evidence>
<organism evidence="2 3">
    <name type="scientific">Ligilactobacillus murinus</name>
    <dbReference type="NCBI Taxonomy" id="1622"/>
    <lineage>
        <taxon>Bacteria</taxon>
        <taxon>Bacillati</taxon>
        <taxon>Bacillota</taxon>
        <taxon>Bacilli</taxon>
        <taxon>Lactobacillales</taxon>
        <taxon>Lactobacillaceae</taxon>
        <taxon>Ligilactobacillus</taxon>
    </lineage>
</organism>
<dbReference type="PANTHER" id="PTHR33516">
    <property type="entry name" value="LEXA REPRESSOR"/>
    <property type="match status" value="1"/>
</dbReference>
<dbReference type="SMART" id="SM00530">
    <property type="entry name" value="HTH_XRE"/>
    <property type="match status" value="1"/>
</dbReference>
<sequence>MKNNREIVDQIILLAKQQGLSLSELARRVGMAKSAVSSYFNKTREFPLNRLTAFASALNVSPEELLGIDLYPQNVYPLSHQTTKIPILGAIACGAPIDAVENVDEYITVHSGTLPKGNLFYLVAKGDSMYPTIPDGAYVLIREQSEVEDGEIAAVLLENDTQATLKRIKKEADIVLLLPDNSSYDPIIITKDTPVRIIGKAVQFFSNL</sequence>